<dbReference type="STRING" id="106004.A0A1Y2EWZ1"/>
<dbReference type="AlphaFoldDB" id="A0A1Y2EWZ1"/>
<dbReference type="InParanoid" id="A0A1Y2EWZ1"/>
<protein>
    <recommendedName>
        <fullName evidence="2">BZIP domain-containing protein</fullName>
    </recommendedName>
</protein>
<reference evidence="3 4" key="1">
    <citation type="submission" date="2016-07" db="EMBL/GenBank/DDBJ databases">
        <title>Pervasive Adenine N6-methylation of Active Genes in Fungi.</title>
        <authorList>
            <consortium name="DOE Joint Genome Institute"/>
            <person name="Mondo S.J."/>
            <person name="Dannebaum R.O."/>
            <person name="Kuo R.C."/>
            <person name="Labutti K."/>
            <person name="Haridas S."/>
            <person name="Kuo A."/>
            <person name="Salamov A."/>
            <person name="Ahrendt S.R."/>
            <person name="Lipzen A."/>
            <person name="Sullivan W."/>
            <person name="Andreopoulos W.B."/>
            <person name="Clum A."/>
            <person name="Lindquist E."/>
            <person name="Daum C."/>
            <person name="Ramamoorthy G.K."/>
            <person name="Gryganskyi A."/>
            <person name="Culley D."/>
            <person name="Magnuson J.K."/>
            <person name="James T.Y."/>
            <person name="O'Malley M.A."/>
            <person name="Stajich J.E."/>
            <person name="Spatafora J.W."/>
            <person name="Visel A."/>
            <person name="Grigoriev I.V."/>
        </authorList>
    </citation>
    <scope>NUCLEOTIDE SEQUENCE [LARGE SCALE GENOMIC DNA]</scope>
    <source>
        <strain evidence="3 4">62-1032</strain>
    </source>
</reference>
<feature type="compositionally biased region" description="Basic and acidic residues" evidence="1">
    <location>
        <begin position="11"/>
        <end position="29"/>
    </location>
</feature>
<organism evidence="3 4">
    <name type="scientific">Leucosporidium creatinivorum</name>
    <dbReference type="NCBI Taxonomy" id="106004"/>
    <lineage>
        <taxon>Eukaryota</taxon>
        <taxon>Fungi</taxon>
        <taxon>Dikarya</taxon>
        <taxon>Basidiomycota</taxon>
        <taxon>Pucciniomycotina</taxon>
        <taxon>Microbotryomycetes</taxon>
        <taxon>Leucosporidiales</taxon>
        <taxon>Leucosporidium</taxon>
    </lineage>
</organism>
<comment type="caution">
    <text evidence="3">The sequence shown here is derived from an EMBL/GenBank/DDBJ whole genome shotgun (WGS) entry which is preliminary data.</text>
</comment>
<dbReference type="SUPFAM" id="SSF57959">
    <property type="entry name" value="Leucine zipper domain"/>
    <property type="match status" value="1"/>
</dbReference>
<name>A0A1Y2EWZ1_9BASI</name>
<evidence type="ECO:0000256" key="1">
    <source>
        <dbReference type="SAM" id="MobiDB-lite"/>
    </source>
</evidence>
<feature type="compositionally biased region" description="Basic and acidic residues" evidence="1">
    <location>
        <begin position="48"/>
        <end position="60"/>
    </location>
</feature>
<sequence length="124" mass="13365">MPRAVPLATAGHEKRKGDTKGGALKDRRASGGASTGAHTHNEEEDDDGKGNKQKTSEKRKLQNRQAQRNFRERKEKVSCPSSPAAPRASQGTRGSCVELGAADYGAGNRERRPQAATRAIAERE</sequence>
<dbReference type="GO" id="GO:0003700">
    <property type="term" value="F:DNA-binding transcription factor activity"/>
    <property type="evidence" value="ECO:0007669"/>
    <property type="project" value="InterPro"/>
</dbReference>
<evidence type="ECO:0000313" key="3">
    <source>
        <dbReference type="EMBL" id="ORY76017.1"/>
    </source>
</evidence>
<dbReference type="InterPro" id="IPR004827">
    <property type="entry name" value="bZIP"/>
</dbReference>
<dbReference type="Gene3D" id="1.20.5.170">
    <property type="match status" value="1"/>
</dbReference>
<evidence type="ECO:0000313" key="4">
    <source>
        <dbReference type="Proteomes" id="UP000193467"/>
    </source>
</evidence>
<accession>A0A1Y2EWZ1</accession>
<evidence type="ECO:0000259" key="2">
    <source>
        <dbReference type="PROSITE" id="PS00036"/>
    </source>
</evidence>
<gene>
    <name evidence="3" type="ORF">BCR35DRAFT_125553</name>
</gene>
<feature type="region of interest" description="Disordered" evidence="1">
    <location>
        <begin position="1"/>
        <end position="124"/>
    </location>
</feature>
<proteinExistence type="predicted"/>
<dbReference type="PROSITE" id="PS00036">
    <property type="entry name" value="BZIP_BASIC"/>
    <property type="match status" value="1"/>
</dbReference>
<dbReference type="Proteomes" id="UP000193467">
    <property type="component" value="Unassembled WGS sequence"/>
</dbReference>
<feature type="domain" description="BZIP" evidence="2">
    <location>
        <begin position="58"/>
        <end position="73"/>
    </location>
</feature>
<keyword evidence="4" id="KW-1185">Reference proteome</keyword>
<feature type="compositionally biased region" description="Low complexity" evidence="1">
    <location>
        <begin position="80"/>
        <end position="89"/>
    </location>
</feature>
<dbReference type="EMBL" id="MCGR01000036">
    <property type="protein sequence ID" value="ORY76017.1"/>
    <property type="molecule type" value="Genomic_DNA"/>
</dbReference>
<dbReference type="InterPro" id="IPR046347">
    <property type="entry name" value="bZIP_sf"/>
</dbReference>